<feature type="region of interest" description="Disordered" evidence="2">
    <location>
        <begin position="1"/>
        <end position="43"/>
    </location>
</feature>
<protein>
    <recommendedName>
        <fullName evidence="3">DUF7603 domain-containing protein</fullName>
    </recommendedName>
</protein>
<reference evidence="4 5" key="1">
    <citation type="journal article" date="2018" name="Mol. Ecol.">
        <title>The obligate alkalophilic soda-lake fungus Sodiomyces alkalinus has shifted to a protein diet.</title>
        <authorList>
            <person name="Grum-Grzhimaylo A.A."/>
            <person name="Falkoski D.L."/>
            <person name="van den Heuvel J."/>
            <person name="Valero-Jimenez C.A."/>
            <person name="Min B."/>
            <person name="Choi I.G."/>
            <person name="Lipzen A."/>
            <person name="Daum C.G."/>
            <person name="Aanen D.K."/>
            <person name="Tsang A."/>
            <person name="Henrissat B."/>
            <person name="Bilanenko E.N."/>
            <person name="de Vries R.P."/>
            <person name="van Kan J.A.L."/>
            <person name="Grigoriev I.V."/>
            <person name="Debets A.J.M."/>
        </authorList>
    </citation>
    <scope>NUCLEOTIDE SEQUENCE [LARGE SCALE GENOMIC DNA]</scope>
    <source>
        <strain evidence="4 5">F11</strain>
    </source>
</reference>
<gene>
    <name evidence="4" type="ORF">SODALDRAFT_252299</name>
</gene>
<feature type="compositionally biased region" description="Low complexity" evidence="2">
    <location>
        <begin position="495"/>
        <end position="507"/>
    </location>
</feature>
<feature type="compositionally biased region" description="Polar residues" evidence="2">
    <location>
        <begin position="258"/>
        <end position="273"/>
    </location>
</feature>
<sequence>DSVESLGLLGRYTDLPETSRASADPVHRNHHHHHTNHGQQHQYPLNYRHQQFDLRYPQFDNHYNHYDNGYSSPASSPRPVSPGHVRSQSVAAVGTPALYNTNTIKRKPLSSSASPLAIRFSEGGHGFDSADLPRPETRFSRSIQADSPTLYEDPAAHIQPYQPDTTSPLADYYTSVESEHFIEESQGHPHGGDEGTDRARWPSRNTSINNPVAVKSGYPVLPPEYGDVTADDSLTTKPLDTRTARPPDIVEEGEDAQSESAYSTNSNDNSTMSIVAPKPTPPHLNLQKVERASLISTPPTTAIDSSRPPDTSKPLPKSPGSSNEYDANKEEVERIQRRTEQEKASIRLELTNKLQNERDKRKMLDQQIRELSEKASQMDMAQLNNVDANSRVKELEQTCEDLRRRLADERKVKDSFEDLLSALRGELQNASNERDNLRDEVVPQLRARLEGLETEAAEYANLTYESTKMQQELQSLKTENKSLRNSKQISEGPPSRSSVALSRSNSVTGGSFKLQRPPTGLSRSNTVKGGVESREALAERLKDVEAQRDALHSALRNLLERQEFQNRENEKKIRALEMERERLLSDSPVKGGYERDVSNLRHEIKILRRRAEEAMEHKWQAETGLAGLKMDLDRAEQEIASLRALLEENDITIPSSSVSRVNVGDSEPATVSAATATATATATSGSLEAAFKALQGSHQQSLARIRELEAEGTAVLSEKTQLALQRFEQSLTAAILERDAALQESSNYKGQVDQLLASEARQLEGERALADELSQSSRRIEELAAQVRQQLAANADLRQRLSDTVARGEAERKANGERITSLQSRLRHLEEQVVLAQTAAEERVARHEDQIRELKEAHNLQLRRAPPSPLSTGSRSPRKQNLLSPMASPFFPRSPRSPRHLAHKSIGDEVQVDQLRARVAELEQALAEVDSEMEDVI</sequence>
<keyword evidence="1" id="KW-0175">Coiled coil</keyword>
<feature type="compositionally biased region" description="Basic and acidic residues" evidence="2">
    <location>
        <begin position="183"/>
        <end position="200"/>
    </location>
</feature>
<feature type="compositionally biased region" description="Polar residues" evidence="2">
    <location>
        <begin position="294"/>
        <end position="304"/>
    </location>
</feature>
<evidence type="ECO:0000313" key="4">
    <source>
        <dbReference type="EMBL" id="ROT39813.1"/>
    </source>
</evidence>
<feature type="compositionally biased region" description="Basic and acidic residues" evidence="2">
    <location>
        <begin position="326"/>
        <end position="340"/>
    </location>
</feature>
<accession>A0A3N2PZ56</accession>
<dbReference type="PANTHER" id="PTHR45615:SF80">
    <property type="entry name" value="GRIP DOMAIN-CONTAINING PROTEIN"/>
    <property type="match status" value="1"/>
</dbReference>
<dbReference type="InterPro" id="IPR056023">
    <property type="entry name" value="DUF7603"/>
</dbReference>
<dbReference type="OrthoDB" id="5395440at2759"/>
<feature type="compositionally biased region" description="Polar residues" evidence="2">
    <location>
        <begin position="470"/>
        <end position="489"/>
    </location>
</feature>
<dbReference type="Proteomes" id="UP000272025">
    <property type="component" value="Unassembled WGS sequence"/>
</dbReference>
<feature type="non-terminal residue" evidence="4">
    <location>
        <position position="937"/>
    </location>
</feature>
<name>A0A3N2PZ56_SODAK</name>
<dbReference type="RefSeq" id="XP_028467619.1">
    <property type="nucleotide sequence ID" value="XM_028607425.1"/>
</dbReference>
<feature type="non-terminal residue" evidence="4">
    <location>
        <position position="1"/>
    </location>
</feature>
<dbReference type="AlphaFoldDB" id="A0A3N2PZ56"/>
<organism evidence="4 5">
    <name type="scientific">Sodiomyces alkalinus (strain CBS 110278 / VKM F-3762 / F11)</name>
    <name type="common">Alkaliphilic filamentous fungus</name>
    <dbReference type="NCBI Taxonomy" id="1314773"/>
    <lineage>
        <taxon>Eukaryota</taxon>
        <taxon>Fungi</taxon>
        <taxon>Dikarya</taxon>
        <taxon>Ascomycota</taxon>
        <taxon>Pezizomycotina</taxon>
        <taxon>Sordariomycetes</taxon>
        <taxon>Hypocreomycetidae</taxon>
        <taxon>Glomerellales</taxon>
        <taxon>Plectosphaerellaceae</taxon>
        <taxon>Sodiomyces</taxon>
    </lineage>
</organism>
<dbReference type="Pfam" id="PF24554">
    <property type="entry name" value="DUF7603"/>
    <property type="match status" value="1"/>
</dbReference>
<keyword evidence="5" id="KW-1185">Reference proteome</keyword>
<feature type="region of interest" description="Disordered" evidence="2">
    <location>
        <begin position="856"/>
        <end position="901"/>
    </location>
</feature>
<feature type="compositionally biased region" description="Polar residues" evidence="2">
    <location>
        <begin position="870"/>
        <end position="883"/>
    </location>
</feature>
<dbReference type="STRING" id="1314773.A0A3N2PZ56"/>
<feature type="domain" description="DUF7603" evidence="3">
    <location>
        <begin position="723"/>
        <end position="831"/>
    </location>
</feature>
<proteinExistence type="predicted"/>
<evidence type="ECO:0000259" key="3">
    <source>
        <dbReference type="Pfam" id="PF24554"/>
    </source>
</evidence>
<evidence type="ECO:0000256" key="1">
    <source>
        <dbReference type="SAM" id="Coils"/>
    </source>
</evidence>
<evidence type="ECO:0000256" key="2">
    <source>
        <dbReference type="SAM" id="MobiDB-lite"/>
    </source>
</evidence>
<feature type="coiled-coil region" evidence="1">
    <location>
        <begin position="534"/>
        <end position="652"/>
    </location>
</feature>
<dbReference type="EMBL" id="ML119053">
    <property type="protein sequence ID" value="ROT39813.1"/>
    <property type="molecule type" value="Genomic_DNA"/>
</dbReference>
<dbReference type="PANTHER" id="PTHR45615">
    <property type="entry name" value="MYOSIN HEAVY CHAIN, NON-MUSCLE"/>
    <property type="match status" value="1"/>
</dbReference>
<dbReference type="GeneID" id="39575903"/>
<feature type="compositionally biased region" description="Low complexity" evidence="2">
    <location>
        <begin position="71"/>
        <end position="82"/>
    </location>
</feature>
<feature type="region of interest" description="Disordered" evidence="2">
    <location>
        <begin position="470"/>
        <end position="530"/>
    </location>
</feature>
<evidence type="ECO:0000313" key="5">
    <source>
        <dbReference type="Proteomes" id="UP000272025"/>
    </source>
</evidence>
<feature type="region of interest" description="Disordered" evidence="2">
    <location>
        <begin position="183"/>
        <end position="340"/>
    </location>
</feature>
<feature type="region of interest" description="Disordered" evidence="2">
    <location>
        <begin position="59"/>
        <end position="88"/>
    </location>
</feature>